<name>A0A1H0SE25_9ACTN</name>
<feature type="compositionally biased region" description="Low complexity" evidence="1">
    <location>
        <begin position="45"/>
        <end position="56"/>
    </location>
</feature>
<feature type="domain" description="Bulb-type lectin" evidence="2">
    <location>
        <begin position="409"/>
        <end position="515"/>
    </location>
</feature>
<dbReference type="GO" id="GO:0030246">
    <property type="term" value="F:carbohydrate binding"/>
    <property type="evidence" value="ECO:0007669"/>
    <property type="project" value="UniProtKB-KW"/>
</dbReference>
<feature type="compositionally biased region" description="Polar residues" evidence="1">
    <location>
        <begin position="333"/>
        <end position="345"/>
    </location>
</feature>
<gene>
    <name evidence="3" type="ORF">SAMN05216259_12740</name>
</gene>
<feature type="compositionally biased region" description="Polar residues" evidence="1">
    <location>
        <begin position="170"/>
        <end position="181"/>
    </location>
</feature>
<evidence type="ECO:0000313" key="4">
    <source>
        <dbReference type="Proteomes" id="UP000199341"/>
    </source>
</evidence>
<dbReference type="InterPro" id="IPR036426">
    <property type="entry name" value="Bulb-type_lectin_dom_sf"/>
</dbReference>
<dbReference type="OrthoDB" id="516973at2"/>
<keyword evidence="4" id="KW-1185">Reference proteome</keyword>
<dbReference type="InterPro" id="IPR001480">
    <property type="entry name" value="Bulb-type_lectin_dom"/>
</dbReference>
<feature type="region of interest" description="Disordered" evidence="1">
    <location>
        <begin position="331"/>
        <end position="406"/>
    </location>
</feature>
<feature type="region of interest" description="Disordered" evidence="1">
    <location>
        <begin position="164"/>
        <end position="277"/>
    </location>
</feature>
<dbReference type="STRING" id="310781.SAMN05216259_12740"/>
<keyword evidence="3" id="KW-0430">Lectin</keyword>
<dbReference type="Proteomes" id="UP000199341">
    <property type="component" value="Unassembled WGS sequence"/>
</dbReference>
<dbReference type="EMBL" id="FNIE01000027">
    <property type="protein sequence ID" value="SDP39947.1"/>
    <property type="molecule type" value="Genomic_DNA"/>
</dbReference>
<feature type="compositionally biased region" description="Low complexity" evidence="1">
    <location>
        <begin position="349"/>
        <end position="382"/>
    </location>
</feature>
<feature type="compositionally biased region" description="Low complexity" evidence="1">
    <location>
        <begin position="390"/>
        <end position="405"/>
    </location>
</feature>
<dbReference type="SMART" id="SM00108">
    <property type="entry name" value="B_lectin"/>
    <property type="match status" value="1"/>
</dbReference>
<evidence type="ECO:0000256" key="1">
    <source>
        <dbReference type="SAM" id="MobiDB-lite"/>
    </source>
</evidence>
<dbReference type="AlphaFoldDB" id="A0A1H0SE25"/>
<evidence type="ECO:0000259" key="2">
    <source>
        <dbReference type="PROSITE" id="PS50927"/>
    </source>
</evidence>
<reference evidence="3 4" key="1">
    <citation type="submission" date="2016-10" db="EMBL/GenBank/DDBJ databases">
        <authorList>
            <person name="de Groot N.N."/>
        </authorList>
    </citation>
    <scope>NUCLEOTIDE SEQUENCE [LARGE SCALE GENOMIC DNA]</scope>
    <source>
        <strain evidence="3 4">CGMCC 4.2022</strain>
    </source>
</reference>
<protein>
    <submittedName>
        <fullName evidence="3">D-mannose binding lectin</fullName>
    </submittedName>
</protein>
<dbReference type="PROSITE" id="PS50927">
    <property type="entry name" value="BULB_LECTIN"/>
    <property type="match status" value="1"/>
</dbReference>
<dbReference type="Gene3D" id="2.90.10.10">
    <property type="entry name" value="Bulb-type lectin domain"/>
    <property type="match status" value="2"/>
</dbReference>
<evidence type="ECO:0000313" key="3">
    <source>
        <dbReference type="EMBL" id="SDP39947.1"/>
    </source>
</evidence>
<sequence length="517" mass="52214">MATERMAQGAAPPVAGASALSRIQRALVMPDAAPEPDVPVMFRGASSAARTSSRIRTPVPFAAVGEQRRSPRAAVPDAAPDRSISRRPAVGSLSGTTAGNGESAQAGPAASAGARGVHRPLMAAAAFAGAVLLTVPFATVHRHHRSVVNGDAMGTAMPIASLAPSEEDQQLQSQDGGTSPSIGGRIAEPRTQPQTAPSLPAAQPAAPSGNNALPPESTAPAHGVPASGTPAPGHQDQGEPEPDAGQALDKPTVRSPAGSSANPRRAADGNGATLAPLSAHAPMLPGLAASRAPKTPVNETPAHRTVAVQPRVAAAKSAAAAHVAPVHAPLSHTADNSAHSRQTVHADQAEAPAKQAARAAATPAVPAAAHEVPAPTHAAARLAADRTGARADTPATPAAAPATTPGWSTKVITSTYVIKQGEFVASNRMRISMLTDGNLVISDENGVVRWSSHTEGRGFEAVFQADGHFVVYTRDMQPVWQSGTAGNPGAQLVIQDDGNVVITSTSGATLWSAGTQH</sequence>
<accession>A0A1H0SE25</accession>
<organism evidence="3 4">
    <name type="scientific">Actinacidiphila guanduensis</name>
    <dbReference type="NCBI Taxonomy" id="310781"/>
    <lineage>
        <taxon>Bacteria</taxon>
        <taxon>Bacillati</taxon>
        <taxon>Actinomycetota</taxon>
        <taxon>Actinomycetes</taxon>
        <taxon>Kitasatosporales</taxon>
        <taxon>Streptomycetaceae</taxon>
        <taxon>Actinacidiphila</taxon>
    </lineage>
</organism>
<feature type="compositionally biased region" description="Low complexity" evidence="1">
    <location>
        <begin position="191"/>
        <end position="208"/>
    </location>
</feature>
<dbReference type="SUPFAM" id="SSF51110">
    <property type="entry name" value="alpha-D-mannose-specific plant lectins"/>
    <property type="match status" value="1"/>
</dbReference>
<feature type="compositionally biased region" description="Low complexity" evidence="1">
    <location>
        <begin position="101"/>
        <end position="111"/>
    </location>
</feature>
<feature type="region of interest" description="Disordered" evidence="1">
    <location>
        <begin position="45"/>
        <end position="111"/>
    </location>
</feature>
<proteinExistence type="predicted"/>